<dbReference type="Proteomes" id="UP001162131">
    <property type="component" value="Unassembled WGS sequence"/>
</dbReference>
<evidence type="ECO:0000256" key="1">
    <source>
        <dbReference type="SAM" id="Phobius"/>
    </source>
</evidence>
<accession>A0AAU9KDF1</accession>
<evidence type="ECO:0008006" key="4">
    <source>
        <dbReference type="Google" id="ProtNLM"/>
    </source>
</evidence>
<organism evidence="2 3">
    <name type="scientific">Blepharisma stoltei</name>
    <dbReference type="NCBI Taxonomy" id="1481888"/>
    <lineage>
        <taxon>Eukaryota</taxon>
        <taxon>Sar</taxon>
        <taxon>Alveolata</taxon>
        <taxon>Ciliophora</taxon>
        <taxon>Postciliodesmatophora</taxon>
        <taxon>Heterotrichea</taxon>
        <taxon>Heterotrichida</taxon>
        <taxon>Blepharismidae</taxon>
        <taxon>Blepharisma</taxon>
    </lineage>
</organism>
<dbReference type="EMBL" id="CAJZBQ010000062">
    <property type="protein sequence ID" value="CAG9335733.1"/>
    <property type="molecule type" value="Genomic_DNA"/>
</dbReference>
<gene>
    <name evidence="2" type="ORF">BSTOLATCC_MIC64196</name>
</gene>
<keyword evidence="1" id="KW-0812">Transmembrane</keyword>
<proteinExistence type="predicted"/>
<evidence type="ECO:0000313" key="2">
    <source>
        <dbReference type="EMBL" id="CAG9335733.1"/>
    </source>
</evidence>
<name>A0AAU9KDF1_9CILI</name>
<sequence>MNKKDIFEDKEDPNEIARKIHKLVWDNFFKEYFSKTRKSLYLGLVGPFIVWAGFGIYNPTHPVKPIFMISVGIGGILHACVQFSRDTFAVADTDTEVGAKMRLYHQKLAMHSFYFPYFKHETLRAVEHREKLKKSQSSK</sequence>
<dbReference type="AlphaFoldDB" id="A0AAU9KDF1"/>
<comment type="caution">
    <text evidence="2">The sequence shown here is derived from an EMBL/GenBank/DDBJ whole genome shotgun (WGS) entry which is preliminary data.</text>
</comment>
<keyword evidence="1" id="KW-0472">Membrane</keyword>
<feature type="transmembrane region" description="Helical" evidence="1">
    <location>
        <begin position="63"/>
        <end position="81"/>
    </location>
</feature>
<keyword evidence="1" id="KW-1133">Transmembrane helix</keyword>
<reference evidence="2" key="1">
    <citation type="submission" date="2021-09" db="EMBL/GenBank/DDBJ databases">
        <authorList>
            <consortium name="AG Swart"/>
            <person name="Singh M."/>
            <person name="Singh A."/>
            <person name="Seah K."/>
            <person name="Emmerich C."/>
        </authorList>
    </citation>
    <scope>NUCLEOTIDE SEQUENCE</scope>
    <source>
        <strain evidence="2">ATCC30299</strain>
    </source>
</reference>
<feature type="transmembrane region" description="Helical" evidence="1">
    <location>
        <begin position="39"/>
        <end position="57"/>
    </location>
</feature>
<protein>
    <recommendedName>
        <fullName evidence="4">DUF962 domain-containing protein</fullName>
    </recommendedName>
</protein>
<evidence type="ECO:0000313" key="3">
    <source>
        <dbReference type="Proteomes" id="UP001162131"/>
    </source>
</evidence>
<keyword evidence="3" id="KW-1185">Reference proteome</keyword>